<keyword evidence="5" id="KW-0552">Olfaction</keyword>
<dbReference type="PANTHER" id="PTHR21137">
    <property type="entry name" value="ODORANT RECEPTOR"/>
    <property type="match status" value="1"/>
</dbReference>
<feature type="transmembrane region" description="Helical" evidence="10">
    <location>
        <begin position="427"/>
        <end position="449"/>
    </location>
</feature>
<keyword evidence="4 10" id="KW-0812">Transmembrane</keyword>
<feature type="transmembrane region" description="Helical" evidence="10">
    <location>
        <begin position="138"/>
        <end position="161"/>
    </location>
</feature>
<keyword evidence="12" id="KW-1185">Reference proteome</keyword>
<evidence type="ECO:0000256" key="8">
    <source>
        <dbReference type="ARBA" id="ARBA00023170"/>
    </source>
</evidence>
<evidence type="ECO:0000256" key="6">
    <source>
        <dbReference type="ARBA" id="ARBA00022989"/>
    </source>
</evidence>
<accession>A0A2A3E0C2</accession>
<sequence length="790" mass="91026">MADDLAKIKKKFGNLSEYSIQFNRWILKPIGAWPTSLYKSRIEKIVSKILIVICWISSLFTLIPGVLHIFLEKEDIYVKLKILGPLTHWLVGGFNYAVLLLRKDDIHYCIKQICADWNIITKKQDQQVMLKNAKIGRYVAIFCTVFLQGGVFCACLALGAFKKTIKIDNETVNIYNLPCPAYNMPVDTNPTHDIILGTQLLSAFICSSSTAGAFSFVAVCASHALGQLNLMMIWINEYVDRPMDLNNNAYVNKIGIIVEHHLRILSFIARIEHVMSPICFMEMIKCIPGICMPIYYILMEWSEHNVQNLTVYVMIIISMTYNIFLVCYIGEIITEECKKIGDIVYMTNWYELSDKNILNLMMIITRSSMNINITAGKMTNMSVLTFGKKFDNLSEYSIKLSRWYLKPLGAWPTSSSTTKMERIISQILIVICWCIILFTVIPGILYIVFVKQDIYVKLKIFGPLSHWCIDGFNYAILLLRKNDILHCIEHLRTDWKLVTRTKDQQVMLKNAKIGHYIAAFCAIFMQVIIFFSCFVLGIFKRSIHVDNKTVELYNLPCPVYKIPFDTDPTIHDIMLGTQFLSAFVISSSASASFTLATTFTYHVLGQLNIMMIWINEFVDRLQKENKDNHINKIGVIVEHHLRILSLIARIERITCPIYFMELFKCMMGMCMPSYYFLAEWSERNIQNLTVYVMVALSMSFNILLVCCIGEILREQCKKVGDMVYMTNWYQLPDKDILNLIMIISRSSVEVKITAGKIITMSIYTFDSKNSFRVFKYAASNNNDVNCTYRH</sequence>
<dbReference type="AlphaFoldDB" id="A0A2A3E0C2"/>
<organism evidence="11 12">
    <name type="scientific">Apis cerana cerana</name>
    <name type="common">Oriental honeybee</name>
    <dbReference type="NCBI Taxonomy" id="94128"/>
    <lineage>
        <taxon>Eukaryota</taxon>
        <taxon>Metazoa</taxon>
        <taxon>Ecdysozoa</taxon>
        <taxon>Arthropoda</taxon>
        <taxon>Hexapoda</taxon>
        <taxon>Insecta</taxon>
        <taxon>Pterygota</taxon>
        <taxon>Neoptera</taxon>
        <taxon>Endopterygota</taxon>
        <taxon>Hymenoptera</taxon>
        <taxon>Apocrita</taxon>
        <taxon>Aculeata</taxon>
        <taxon>Apoidea</taxon>
        <taxon>Anthophila</taxon>
        <taxon>Apidae</taxon>
        <taxon>Apis</taxon>
    </lineage>
</organism>
<feature type="transmembrane region" description="Helical" evidence="10">
    <location>
        <begin position="310"/>
        <end position="330"/>
    </location>
</feature>
<reference evidence="11 12" key="1">
    <citation type="submission" date="2014-07" db="EMBL/GenBank/DDBJ databases">
        <title>Genomic and transcriptomic analysis on Apis cerana provide comprehensive insights into honey bee biology.</title>
        <authorList>
            <person name="Diao Q."/>
            <person name="Sun L."/>
            <person name="Zheng H."/>
            <person name="Zheng H."/>
            <person name="Xu S."/>
            <person name="Wang S."/>
            <person name="Zeng Z."/>
            <person name="Hu F."/>
            <person name="Su S."/>
            <person name="Wu J."/>
        </authorList>
    </citation>
    <scope>NUCLEOTIDE SEQUENCE [LARGE SCALE GENOMIC DNA]</scope>
    <source>
        <tissue evidence="11">Pupae without intestine</tissue>
    </source>
</reference>
<dbReference type="GO" id="GO:0004984">
    <property type="term" value="F:olfactory receptor activity"/>
    <property type="evidence" value="ECO:0007669"/>
    <property type="project" value="InterPro"/>
</dbReference>
<feature type="transmembrane region" description="Helical" evidence="10">
    <location>
        <begin position="689"/>
        <end position="712"/>
    </location>
</feature>
<dbReference type="OrthoDB" id="6617147at2759"/>
<evidence type="ECO:0000313" key="11">
    <source>
        <dbReference type="EMBL" id="PBC25215.1"/>
    </source>
</evidence>
<proteinExistence type="predicted"/>
<comment type="subcellular location">
    <subcellularLocation>
        <location evidence="1">Cell membrane</location>
        <topology evidence="1">Multi-pass membrane protein</topology>
    </subcellularLocation>
</comment>
<evidence type="ECO:0000256" key="9">
    <source>
        <dbReference type="ARBA" id="ARBA00023224"/>
    </source>
</evidence>
<dbReference type="GO" id="GO:0005886">
    <property type="term" value="C:plasma membrane"/>
    <property type="evidence" value="ECO:0007669"/>
    <property type="project" value="UniProtKB-SubCell"/>
</dbReference>
<keyword evidence="6 10" id="KW-1133">Transmembrane helix</keyword>
<dbReference type="GO" id="GO:0007165">
    <property type="term" value="P:signal transduction"/>
    <property type="evidence" value="ECO:0007669"/>
    <property type="project" value="UniProtKB-KW"/>
</dbReference>
<dbReference type="EMBL" id="KZ288489">
    <property type="protein sequence ID" value="PBC25215.1"/>
    <property type="molecule type" value="Genomic_DNA"/>
</dbReference>
<keyword evidence="3" id="KW-0716">Sensory transduction</keyword>
<keyword evidence="9" id="KW-0807">Transducer</keyword>
<evidence type="ECO:0000256" key="1">
    <source>
        <dbReference type="ARBA" id="ARBA00004651"/>
    </source>
</evidence>
<feature type="transmembrane region" description="Helical" evidence="10">
    <location>
        <begin position="278"/>
        <end position="298"/>
    </location>
</feature>
<dbReference type="Pfam" id="PF02949">
    <property type="entry name" value="7tm_6"/>
    <property type="match status" value="2"/>
</dbReference>
<dbReference type="PANTHER" id="PTHR21137:SF35">
    <property type="entry name" value="ODORANT RECEPTOR 19A-RELATED"/>
    <property type="match status" value="1"/>
</dbReference>
<evidence type="ECO:0000256" key="3">
    <source>
        <dbReference type="ARBA" id="ARBA00022606"/>
    </source>
</evidence>
<feature type="transmembrane region" description="Helical" evidence="10">
    <location>
        <begin position="82"/>
        <end position="101"/>
    </location>
</feature>
<protein>
    <submittedName>
        <fullName evidence="11">Odorant receptor</fullName>
    </submittedName>
</protein>
<name>A0A2A3E0C2_APICC</name>
<keyword evidence="7 10" id="KW-0472">Membrane</keyword>
<dbReference type="STRING" id="94128.A0A2A3E0C2"/>
<evidence type="ECO:0000313" key="12">
    <source>
        <dbReference type="Proteomes" id="UP000242457"/>
    </source>
</evidence>
<gene>
    <name evidence="11" type="ORF">APICC_03358</name>
</gene>
<evidence type="ECO:0000256" key="2">
    <source>
        <dbReference type="ARBA" id="ARBA00022475"/>
    </source>
</evidence>
<dbReference type="InterPro" id="IPR004117">
    <property type="entry name" value="7tm6_olfct_rcpt"/>
</dbReference>
<dbReference type="Proteomes" id="UP000242457">
    <property type="component" value="Unassembled WGS sequence"/>
</dbReference>
<dbReference type="GO" id="GO:0005549">
    <property type="term" value="F:odorant binding"/>
    <property type="evidence" value="ECO:0007669"/>
    <property type="project" value="InterPro"/>
</dbReference>
<evidence type="ECO:0000256" key="10">
    <source>
        <dbReference type="SAM" id="Phobius"/>
    </source>
</evidence>
<evidence type="ECO:0000256" key="5">
    <source>
        <dbReference type="ARBA" id="ARBA00022725"/>
    </source>
</evidence>
<feature type="transmembrane region" description="Helical" evidence="10">
    <location>
        <begin position="200"/>
        <end position="225"/>
    </location>
</feature>
<evidence type="ECO:0000256" key="7">
    <source>
        <dbReference type="ARBA" id="ARBA00023136"/>
    </source>
</evidence>
<evidence type="ECO:0000256" key="4">
    <source>
        <dbReference type="ARBA" id="ARBA00022692"/>
    </source>
</evidence>
<keyword evidence="8 11" id="KW-0675">Receptor</keyword>
<keyword evidence="2" id="KW-1003">Cell membrane</keyword>
<feature type="transmembrane region" description="Helical" evidence="10">
    <location>
        <begin position="516"/>
        <end position="539"/>
    </location>
</feature>
<feature type="transmembrane region" description="Helical" evidence="10">
    <location>
        <begin position="49"/>
        <end position="70"/>
    </location>
</feature>